<evidence type="ECO:0000313" key="3">
    <source>
        <dbReference type="RefSeq" id="XP_022251406.1"/>
    </source>
</evidence>
<proteinExistence type="predicted"/>
<feature type="coiled-coil region" evidence="1">
    <location>
        <begin position="1"/>
        <end position="35"/>
    </location>
</feature>
<accession>A0ABM1T6A0</accession>
<keyword evidence="1" id="KW-0175">Coiled coil</keyword>
<dbReference type="GeneID" id="106467044"/>
<gene>
    <name evidence="3" type="primary">LOC106467044</name>
</gene>
<dbReference type="RefSeq" id="XP_022251406.1">
    <property type="nucleotide sequence ID" value="XM_022395698.1"/>
</dbReference>
<protein>
    <submittedName>
        <fullName evidence="3">Cyclic AMP-responsive element-binding protein 3-like protein 1</fullName>
    </submittedName>
</protein>
<sequence length="79" mass="8897">MEKLTSENDDFKKKVESLETTNKSLLLELQKLQSLIEVGCLKKNNVAATQTVSKLFDNTSMGISLDTLDLFENCEDKAR</sequence>
<organism evidence="2 3">
    <name type="scientific">Limulus polyphemus</name>
    <name type="common">Atlantic horseshoe crab</name>
    <dbReference type="NCBI Taxonomy" id="6850"/>
    <lineage>
        <taxon>Eukaryota</taxon>
        <taxon>Metazoa</taxon>
        <taxon>Ecdysozoa</taxon>
        <taxon>Arthropoda</taxon>
        <taxon>Chelicerata</taxon>
        <taxon>Merostomata</taxon>
        <taxon>Xiphosura</taxon>
        <taxon>Limulidae</taxon>
        <taxon>Limulus</taxon>
    </lineage>
</organism>
<evidence type="ECO:0000256" key="1">
    <source>
        <dbReference type="SAM" id="Coils"/>
    </source>
</evidence>
<keyword evidence="2" id="KW-1185">Reference proteome</keyword>
<name>A0ABM1T6A0_LIMPO</name>
<reference evidence="3" key="1">
    <citation type="submission" date="2025-08" db="UniProtKB">
        <authorList>
            <consortium name="RefSeq"/>
        </authorList>
    </citation>
    <scope>IDENTIFICATION</scope>
    <source>
        <tissue evidence="3">Muscle</tissue>
    </source>
</reference>
<dbReference type="Proteomes" id="UP000694941">
    <property type="component" value="Unplaced"/>
</dbReference>
<evidence type="ECO:0000313" key="2">
    <source>
        <dbReference type="Proteomes" id="UP000694941"/>
    </source>
</evidence>